<evidence type="ECO:0000256" key="2">
    <source>
        <dbReference type="ARBA" id="ARBA00012528"/>
    </source>
</evidence>
<dbReference type="PROSITE" id="PS50887">
    <property type="entry name" value="GGDEF"/>
    <property type="match status" value="1"/>
</dbReference>
<feature type="coiled-coil region" evidence="4">
    <location>
        <begin position="376"/>
        <end position="410"/>
    </location>
</feature>
<comment type="catalytic activity">
    <reaction evidence="3">
        <text>2 GTP = 3',3'-c-di-GMP + 2 diphosphate</text>
        <dbReference type="Rhea" id="RHEA:24898"/>
        <dbReference type="ChEBI" id="CHEBI:33019"/>
        <dbReference type="ChEBI" id="CHEBI:37565"/>
        <dbReference type="ChEBI" id="CHEBI:58805"/>
        <dbReference type="EC" id="2.7.7.65"/>
    </reaction>
</comment>
<dbReference type="Proteomes" id="UP000245539">
    <property type="component" value="Unassembled WGS sequence"/>
</dbReference>
<dbReference type="Pfam" id="PF17201">
    <property type="entry name" value="Cache_3-Cache_2"/>
    <property type="match status" value="1"/>
</dbReference>
<evidence type="ECO:0000256" key="3">
    <source>
        <dbReference type="ARBA" id="ARBA00034247"/>
    </source>
</evidence>
<dbReference type="PANTHER" id="PTHR45138:SF9">
    <property type="entry name" value="DIGUANYLATE CYCLASE DGCM-RELATED"/>
    <property type="match status" value="1"/>
</dbReference>
<evidence type="ECO:0000256" key="4">
    <source>
        <dbReference type="SAM" id="Coils"/>
    </source>
</evidence>
<proteinExistence type="predicted"/>
<evidence type="ECO:0000256" key="1">
    <source>
        <dbReference type="ARBA" id="ARBA00001946"/>
    </source>
</evidence>
<dbReference type="PANTHER" id="PTHR45138">
    <property type="entry name" value="REGULATORY COMPONENTS OF SENSORY TRANSDUCTION SYSTEM"/>
    <property type="match status" value="1"/>
</dbReference>
<name>A0A317CGY7_9GAMM</name>
<comment type="cofactor">
    <cofactor evidence="1">
        <name>Mg(2+)</name>
        <dbReference type="ChEBI" id="CHEBI:18420"/>
    </cofactor>
</comment>
<dbReference type="EC" id="2.7.7.65" evidence="2"/>
<dbReference type="Gene3D" id="6.10.340.10">
    <property type="match status" value="1"/>
</dbReference>
<dbReference type="AlphaFoldDB" id="A0A317CGY7"/>
<dbReference type="InterPro" id="IPR050469">
    <property type="entry name" value="Diguanylate_Cyclase"/>
</dbReference>
<keyword evidence="6" id="KW-1133">Transmembrane helix</keyword>
<dbReference type="GO" id="GO:0052621">
    <property type="term" value="F:diguanylate cyclase activity"/>
    <property type="evidence" value="ECO:0007669"/>
    <property type="project" value="UniProtKB-EC"/>
</dbReference>
<keyword evidence="6" id="KW-0812">Transmembrane</keyword>
<keyword evidence="6" id="KW-0472">Membrane</keyword>
<dbReference type="GO" id="GO:1902201">
    <property type="term" value="P:negative regulation of bacterial-type flagellum-dependent cell motility"/>
    <property type="evidence" value="ECO:0007669"/>
    <property type="project" value="TreeGrafter"/>
</dbReference>
<dbReference type="CDD" id="cd01949">
    <property type="entry name" value="GGDEF"/>
    <property type="match status" value="1"/>
</dbReference>
<dbReference type="InterPro" id="IPR043128">
    <property type="entry name" value="Rev_trsase/Diguanyl_cyclase"/>
</dbReference>
<organism evidence="8 9">
    <name type="scientific">Leucothrix pacifica</name>
    <dbReference type="NCBI Taxonomy" id="1247513"/>
    <lineage>
        <taxon>Bacteria</taxon>
        <taxon>Pseudomonadati</taxon>
        <taxon>Pseudomonadota</taxon>
        <taxon>Gammaproteobacteria</taxon>
        <taxon>Thiotrichales</taxon>
        <taxon>Thiotrichaceae</taxon>
        <taxon>Leucothrix</taxon>
    </lineage>
</organism>
<protein>
    <recommendedName>
        <fullName evidence="2">diguanylate cyclase</fullName>
        <ecNumber evidence="2">2.7.7.65</ecNumber>
    </recommendedName>
</protein>
<evidence type="ECO:0000313" key="9">
    <source>
        <dbReference type="Proteomes" id="UP000245539"/>
    </source>
</evidence>
<keyword evidence="4" id="KW-0175">Coiled coil</keyword>
<dbReference type="InterPro" id="IPR000160">
    <property type="entry name" value="GGDEF_dom"/>
</dbReference>
<feature type="region of interest" description="Disordered" evidence="5">
    <location>
        <begin position="565"/>
        <end position="591"/>
    </location>
</feature>
<dbReference type="Gene3D" id="3.30.70.270">
    <property type="match status" value="1"/>
</dbReference>
<evidence type="ECO:0000259" key="7">
    <source>
        <dbReference type="PROSITE" id="PS50887"/>
    </source>
</evidence>
<dbReference type="EMBL" id="QGKM01000022">
    <property type="protein sequence ID" value="PWQ97826.1"/>
    <property type="molecule type" value="Genomic_DNA"/>
</dbReference>
<evidence type="ECO:0000256" key="5">
    <source>
        <dbReference type="SAM" id="MobiDB-lite"/>
    </source>
</evidence>
<feature type="transmembrane region" description="Helical" evidence="6">
    <location>
        <begin position="310"/>
        <end position="328"/>
    </location>
</feature>
<dbReference type="Pfam" id="PF00990">
    <property type="entry name" value="GGDEF"/>
    <property type="match status" value="1"/>
</dbReference>
<reference evidence="8 9" key="1">
    <citation type="submission" date="2018-05" db="EMBL/GenBank/DDBJ databases">
        <title>Leucothrix arctica sp. nov., isolated from Arctic seawater.</title>
        <authorList>
            <person name="Choi A."/>
            <person name="Baek K."/>
        </authorList>
    </citation>
    <scope>NUCLEOTIDE SEQUENCE [LARGE SCALE GENOMIC DNA]</scope>
    <source>
        <strain evidence="8 9">JCM 18388</strain>
    </source>
</reference>
<dbReference type="GO" id="GO:0005886">
    <property type="term" value="C:plasma membrane"/>
    <property type="evidence" value="ECO:0007669"/>
    <property type="project" value="TreeGrafter"/>
</dbReference>
<evidence type="ECO:0000256" key="6">
    <source>
        <dbReference type="SAM" id="Phobius"/>
    </source>
</evidence>
<evidence type="ECO:0000313" key="8">
    <source>
        <dbReference type="EMBL" id="PWQ97826.1"/>
    </source>
</evidence>
<dbReference type="CDD" id="cd12912">
    <property type="entry name" value="PDC2_MCP_like"/>
    <property type="match status" value="1"/>
</dbReference>
<dbReference type="GO" id="GO:0043709">
    <property type="term" value="P:cell adhesion involved in single-species biofilm formation"/>
    <property type="evidence" value="ECO:0007669"/>
    <property type="project" value="TreeGrafter"/>
</dbReference>
<dbReference type="SMART" id="SM00267">
    <property type="entry name" value="GGDEF"/>
    <property type="match status" value="1"/>
</dbReference>
<dbReference type="NCBIfam" id="TIGR00254">
    <property type="entry name" value="GGDEF"/>
    <property type="match status" value="1"/>
</dbReference>
<accession>A0A317CGY7</accession>
<keyword evidence="9" id="KW-1185">Reference proteome</keyword>
<dbReference type="Gene3D" id="3.30.450.20">
    <property type="entry name" value="PAS domain"/>
    <property type="match status" value="1"/>
</dbReference>
<dbReference type="SUPFAM" id="SSF55073">
    <property type="entry name" value="Nucleotide cyclase"/>
    <property type="match status" value="1"/>
</dbReference>
<feature type="domain" description="GGDEF" evidence="7">
    <location>
        <begin position="443"/>
        <end position="577"/>
    </location>
</feature>
<dbReference type="OrthoDB" id="92309at2"/>
<dbReference type="InterPro" id="IPR029787">
    <property type="entry name" value="Nucleotide_cyclase"/>
</dbReference>
<dbReference type="InterPro" id="IPR033462">
    <property type="entry name" value="Cache_3-Cache_2"/>
</dbReference>
<sequence length="591" mass="65556">MRDKTLFNYFGRSIKRLVMASFVFVLLLPIMFFLHSLFQNSWHQVEQKMLEKHQLISEALVEPLTLFVTTRQQSLQTIGQELTKLSNEVAVVLGKEDKRARIQYILDTHQKSFGNFVALSYSSTPHSELSCISTAPPKQPGSNKPDYSHLKLTGLPAAANGIEGQDAMSPVFASSISGKPVVLIQHKILNQHSIVDGMLYAEISLEHIASICSKIDFGGRGHCAVVDNIGQVVAHPSPDWVDEVKDLSKLSIVQKMLAGQSGTAEFYSPALKTDMVAGFSAIPKLGWGVMIPQSKAELTEMLDHFRLNTLIWLAFGVLVALLMAGFLTRKITRPINRLIRRTNLSAHSNNTMSIGRAPDDTPSEIKQLWSSFSNLLTGLQQSNREIKRLNLSLQEEIEIATTELRQANKDLYKTSTQDYLTSLSNRRHFTDHLEAILEVNTGHRVGIIIIDMDNFKQVNDLYGHETGDIAIKHLATILKDCVRNVDLAARLGGDEFVVYINDATDQEVTAIAEKIRQSVQESPLHLSGLSLSLTLSIGTVNQTNEGGLSLQTLLSQADKAMYRAKTSGRNKIVSHPDKETSPEKPKQPQTA</sequence>
<feature type="transmembrane region" description="Helical" evidence="6">
    <location>
        <begin position="20"/>
        <end position="38"/>
    </location>
</feature>
<dbReference type="RefSeq" id="WP_109837427.1">
    <property type="nucleotide sequence ID" value="NZ_QGKM01000022.1"/>
</dbReference>
<comment type="caution">
    <text evidence="8">The sequence shown here is derived from an EMBL/GenBank/DDBJ whole genome shotgun (WGS) entry which is preliminary data.</text>
</comment>
<gene>
    <name evidence="8" type="ORF">DKW60_09550</name>
</gene>
<feature type="compositionally biased region" description="Basic and acidic residues" evidence="5">
    <location>
        <begin position="574"/>
        <end position="591"/>
    </location>
</feature>
<dbReference type="FunFam" id="3.30.70.270:FF:000001">
    <property type="entry name" value="Diguanylate cyclase domain protein"/>
    <property type="match status" value="1"/>
</dbReference>